<sequence>MSGLTGLLGELHGVWNAGVQTTRGQDLWYILAAVVISTLNHPKHVCQVYSVAEKTIVETTLPEQQQIEKQKMVVRLREGLFKSFPIVGYPKVINALSELNQVIPDTVKLGLPTEPTRIEDSWEDVVEQRRRGRECFDKIYDRHSQRVIDIMQAGHPDLAQTALHHLYGPVLSDPRSLDGKDTSLVVVACLMAQNLPSQLKGHWYGALHQGVTLDELETVQKSVAKLCGFYNVPWCQMPKKTQ</sequence>
<dbReference type="GeneID" id="28995132"/>
<dbReference type="InterPro" id="IPR052999">
    <property type="entry name" value="PTS1_Protein"/>
</dbReference>
<dbReference type="STRING" id="763407.A0A162ZDZ3"/>
<dbReference type="SUPFAM" id="SSF69118">
    <property type="entry name" value="AhpD-like"/>
    <property type="match status" value="1"/>
</dbReference>
<dbReference type="AlphaFoldDB" id="A0A162ZDZ3"/>
<dbReference type="PANTHER" id="PTHR28180:SF2">
    <property type="entry name" value="PEROXISOMAL PROTEIN 2"/>
    <property type="match status" value="1"/>
</dbReference>
<name>A0A162ZDZ3_PHYB8</name>
<evidence type="ECO:0000313" key="3">
    <source>
        <dbReference type="Proteomes" id="UP000077315"/>
    </source>
</evidence>
<dbReference type="RefSeq" id="XP_018284181.1">
    <property type="nucleotide sequence ID" value="XM_018434226.1"/>
</dbReference>
<reference evidence="3" key="1">
    <citation type="submission" date="2015-06" db="EMBL/GenBank/DDBJ databases">
        <title>Expansion of signal transduction pathways in fungi by whole-genome duplication.</title>
        <authorList>
            <consortium name="DOE Joint Genome Institute"/>
            <person name="Corrochano L.M."/>
            <person name="Kuo A."/>
            <person name="Marcet-Houben M."/>
            <person name="Polaino S."/>
            <person name="Salamov A."/>
            <person name="Villalobos J.M."/>
            <person name="Alvarez M.I."/>
            <person name="Avalos J."/>
            <person name="Benito E.P."/>
            <person name="Benoit I."/>
            <person name="Burger G."/>
            <person name="Camino L.P."/>
            <person name="Canovas D."/>
            <person name="Cerda-Olmedo E."/>
            <person name="Cheng J.-F."/>
            <person name="Dominguez A."/>
            <person name="Elias M."/>
            <person name="Eslava A.P."/>
            <person name="Glaser F."/>
            <person name="Grimwood J."/>
            <person name="Gutierrez G."/>
            <person name="Heitman J."/>
            <person name="Henrissat B."/>
            <person name="Iturriaga E.A."/>
            <person name="Lang B.F."/>
            <person name="Lavin J.L."/>
            <person name="Lee S."/>
            <person name="Li W."/>
            <person name="Lindquist E."/>
            <person name="Lopez-Garcia S."/>
            <person name="Luque E.M."/>
            <person name="Marcos A.T."/>
            <person name="Martin J."/>
            <person name="McCluskey K."/>
            <person name="Medina H.R."/>
            <person name="Miralles-Duran A."/>
            <person name="Miyazaki A."/>
            <person name="Munoz-Torres E."/>
            <person name="Oguiza J.A."/>
            <person name="Ohm R."/>
            <person name="Olmedo M."/>
            <person name="Orejas M."/>
            <person name="Ortiz-Castellanos L."/>
            <person name="Pisabarro A.G."/>
            <person name="Rodriguez-Romero J."/>
            <person name="Ruiz-Herrera J."/>
            <person name="Ruiz-Vazquez R."/>
            <person name="Sanz C."/>
            <person name="Schackwitz W."/>
            <person name="Schmutz J."/>
            <person name="Shahriari M."/>
            <person name="Shelest E."/>
            <person name="Silva-Franco F."/>
            <person name="Soanes D."/>
            <person name="Syed K."/>
            <person name="Tagua V.G."/>
            <person name="Talbot N.J."/>
            <person name="Thon M."/>
            <person name="De vries R.P."/>
            <person name="Wiebenga A."/>
            <person name="Yadav J.S."/>
            <person name="Braun E.L."/>
            <person name="Baker S."/>
            <person name="Garre V."/>
            <person name="Horwitz B."/>
            <person name="Torres-Martinez S."/>
            <person name="Idnurm A."/>
            <person name="Herrera-Estrella A."/>
            <person name="Gabaldon T."/>
            <person name="Grigoriev I.V."/>
        </authorList>
    </citation>
    <scope>NUCLEOTIDE SEQUENCE [LARGE SCALE GENOMIC DNA]</scope>
    <source>
        <strain evidence="3">NRRL 1555(-)</strain>
    </source>
</reference>
<protein>
    <recommendedName>
        <fullName evidence="1">Carboxymuconolactone decarboxylase-like domain-containing protein</fullName>
    </recommendedName>
</protein>
<dbReference type="PANTHER" id="PTHR28180">
    <property type="entry name" value="CONSERVED MITOCHONDRIAL PROTEIN-RELATED"/>
    <property type="match status" value="1"/>
</dbReference>
<dbReference type="OrthoDB" id="5537330at2759"/>
<feature type="domain" description="Carboxymuconolactone decarboxylase-like" evidence="1">
    <location>
        <begin position="160"/>
        <end position="228"/>
    </location>
</feature>
<keyword evidence="3" id="KW-1185">Reference proteome</keyword>
<dbReference type="Gene3D" id="1.20.1290.10">
    <property type="entry name" value="AhpD-like"/>
    <property type="match status" value="1"/>
</dbReference>
<gene>
    <name evidence="2" type="ORF">PHYBLDRAFT_160672</name>
</gene>
<dbReference type="Pfam" id="PF02627">
    <property type="entry name" value="CMD"/>
    <property type="match status" value="1"/>
</dbReference>
<dbReference type="VEuPathDB" id="FungiDB:PHYBLDRAFT_160672"/>
<evidence type="ECO:0000313" key="2">
    <source>
        <dbReference type="EMBL" id="OAD66141.1"/>
    </source>
</evidence>
<dbReference type="Proteomes" id="UP000077315">
    <property type="component" value="Unassembled WGS sequence"/>
</dbReference>
<accession>A0A162ZDZ3</accession>
<dbReference type="InterPro" id="IPR029032">
    <property type="entry name" value="AhpD-like"/>
</dbReference>
<evidence type="ECO:0000259" key="1">
    <source>
        <dbReference type="Pfam" id="PF02627"/>
    </source>
</evidence>
<dbReference type="GO" id="GO:0051920">
    <property type="term" value="F:peroxiredoxin activity"/>
    <property type="evidence" value="ECO:0007669"/>
    <property type="project" value="InterPro"/>
</dbReference>
<proteinExistence type="predicted"/>
<dbReference type="InterPro" id="IPR003779">
    <property type="entry name" value="CMD-like"/>
</dbReference>
<organism evidence="2 3">
    <name type="scientific">Phycomyces blakesleeanus (strain ATCC 8743b / DSM 1359 / FGSC 10004 / NBRC 33097 / NRRL 1555)</name>
    <dbReference type="NCBI Taxonomy" id="763407"/>
    <lineage>
        <taxon>Eukaryota</taxon>
        <taxon>Fungi</taxon>
        <taxon>Fungi incertae sedis</taxon>
        <taxon>Mucoromycota</taxon>
        <taxon>Mucoromycotina</taxon>
        <taxon>Mucoromycetes</taxon>
        <taxon>Mucorales</taxon>
        <taxon>Phycomycetaceae</taxon>
        <taxon>Phycomyces</taxon>
    </lineage>
</organism>
<dbReference type="EMBL" id="KV441005">
    <property type="protein sequence ID" value="OAD66141.1"/>
    <property type="molecule type" value="Genomic_DNA"/>
</dbReference>
<dbReference type="InParanoid" id="A0A162ZDZ3"/>